<dbReference type="PANTHER" id="PTHR11060">
    <property type="entry name" value="PROTEIN MEMO1"/>
    <property type="match status" value="1"/>
</dbReference>
<comment type="caution">
    <text evidence="2">The sequence shown here is derived from an EMBL/GenBank/DDBJ whole genome shotgun (WGS) entry which is preliminary data.</text>
</comment>
<reference evidence="2 3" key="1">
    <citation type="submission" date="2019-07" db="EMBL/GenBank/DDBJ databases">
        <title>Annotation for the trematode Paragonimus westermani.</title>
        <authorList>
            <person name="Choi Y.-J."/>
        </authorList>
    </citation>
    <scope>NUCLEOTIDE SEQUENCE [LARGE SCALE GENOMIC DNA]</scope>
    <source>
        <strain evidence="2">180907_Pwestermani</strain>
    </source>
</reference>
<protein>
    <recommendedName>
        <fullName evidence="4">Protein MEMO1</fullName>
    </recommendedName>
</protein>
<organism evidence="2 3">
    <name type="scientific">Paragonimus westermani</name>
    <dbReference type="NCBI Taxonomy" id="34504"/>
    <lineage>
        <taxon>Eukaryota</taxon>
        <taxon>Metazoa</taxon>
        <taxon>Spiralia</taxon>
        <taxon>Lophotrochozoa</taxon>
        <taxon>Platyhelminthes</taxon>
        <taxon>Trematoda</taxon>
        <taxon>Digenea</taxon>
        <taxon>Plagiorchiida</taxon>
        <taxon>Troglotremata</taxon>
        <taxon>Troglotrematidae</taxon>
        <taxon>Paragonimus</taxon>
    </lineage>
</organism>
<dbReference type="OrthoDB" id="417112at2759"/>
<dbReference type="Pfam" id="PF01875">
    <property type="entry name" value="Memo"/>
    <property type="match status" value="1"/>
</dbReference>
<sequence>MSLNAGRRSVRRDSHAGSWYSKDSVKLDSQLSEWLSRANVDRRPSRAIITPHAGYDYSGPCAAFAYSQIDPALVKRVFILGPSHYLGISGKCALTVAESCSTPLYTLDIDKEVYQELHKTGEFISLSIENDEQEHSVEMQLPYVAKVMEKYRGSFKIVPVVVGSLTPNRELVYGQIFAHYLDNPENVFVISSDFCHWGRRFQYTYYNQDKGAIWQSIQALDEEGMNIIERLAPSAFTTYLNNYGNTICGRHPIGILLQAVEALHGNSPAGRFDFKFVKYAQSERCRNMNDSSVSYAAGSLLIR</sequence>
<comment type="similarity">
    <text evidence="1">Belongs to the MEMO1 family.</text>
</comment>
<keyword evidence="3" id="KW-1185">Reference proteome</keyword>
<gene>
    <name evidence="2" type="ORF">P879_08672</name>
</gene>
<evidence type="ECO:0000313" key="2">
    <source>
        <dbReference type="EMBL" id="KAF8568042.1"/>
    </source>
</evidence>
<evidence type="ECO:0000313" key="3">
    <source>
        <dbReference type="Proteomes" id="UP000699462"/>
    </source>
</evidence>
<proteinExistence type="inferred from homology"/>
<dbReference type="InterPro" id="IPR002737">
    <property type="entry name" value="MEMO1_fam"/>
</dbReference>
<evidence type="ECO:0008006" key="4">
    <source>
        <dbReference type="Google" id="ProtNLM"/>
    </source>
</evidence>
<evidence type="ECO:0000256" key="1">
    <source>
        <dbReference type="ARBA" id="ARBA00006315"/>
    </source>
</evidence>
<dbReference type="NCBIfam" id="TIGR04336">
    <property type="entry name" value="AmmeMemoSam_B"/>
    <property type="match status" value="1"/>
</dbReference>
<dbReference type="AlphaFoldDB" id="A0A8T0DL76"/>
<dbReference type="HAMAP" id="MF_00055">
    <property type="entry name" value="MEMO1"/>
    <property type="match status" value="1"/>
</dbReference>
<dbReference type="Gene3D" id="3.40.830.10">
    <property type="entry name" value="LigB-like"/>
    <property type="match status" value="1"/>
</dbReference>
<accession>A0A8T0DL76</accession>
<dbReference type="Proteomes" id="UP000699462">
    <property type="component" value="Unassembled WGS sequence"/>
</dbReference>
<dbReference type="PANTHER" id="PTHR11060:SF0">
    <property type="entry name" value="PROTEIN MEMO1"/>
    <property type="match status" value="1"/>
</dbReference>
<name>A0A8T0DL76_9TREM</name>
<dbReference type="CDD" id="cd07361">
    <property type="entry name" value="MEMO_like"/>
    <property type="match status" value="1"/>
</dbReference>
<dbReference type="EMBL" id="JTDF01003147">
    <property type="protein sequence ID" value="KAF8568042.1"/>
    <property type="molecule type" value="Genomic_DNA"/>
</dbReference>